<feature type="compositionally biased region" description="Acidic residues" evidence="2">
    <location>
        <begin position="430"/>
        <end position="441"/>
    </location>
</feature>
<protein>
    <submittedName>
        <fullName evidence="3">Uncharacterized protein</fullName>
    </submittedName>
</protein>
<feature type="region of interest" description="Disordered" evidence="2">
    <location>
        <begin position="419"/>
        <end position="460"/>
    </location>
</feature>
<dbReference type="PANTHER" id="PTHR13465:SF2">
    <property type="entry name" value="PHAGOSOME ASSEMBLY FACTOR 1"/>
    <property type="match status" value="1"/>
</dbReference>
<sequence length="498" mass="57313">MAGTTFNSHSFELLPSEGVGFLRLGLTLYRAMNLLKQNNLHNDLRFIYSSNSDVIILQLINYNLNLIFDSSSQKLIIIEINLNNRNKAYGVKYIYKGEIINNFEFKSIYNRVFGPTYPGLLNEKTHNYYLSYIGIAFKFDNVIIKNAKNHKTDDLIRILTNSKDDFNCSAITIFKGDSWNESSNKIIDLLNLPKFNDKIVGFANEYSINYKSLKLNNYPFQKNNFIQIQSANLDLTCDSYQLSYTINSSSPVLNHFNISFGKTTMQEIVQTFGTPQESIIKCKECNQNNTDKRKQFYRIHNYFSLGFDITYKLSNGNRNGSNVVNKLTIHNNIPNSLEFQKYERLPFILKPWNISNDKQDPSSLDSYEDQGESIQIEDGLKIPIISSNTPFEALKLILPFNDKNMPIFLNRKEYEMNSNSNNVNNPFEVIDYEDDDDDDDRESPVKDNDSVSSSSDNDISVDEDEEFKNWGLSKLFGYKNCVFEVLIDGGLISSLTLF</sequence>
<dbReference type="InterPro" id="IPR039156">
    <property type="entry name" value="PHAF1/BROMI"/>
</dbReference>
<reference evidence="4" key="1">
    <citation type="submission" date="2016-04" db="EMBL/GenBank/DDBJ databases">
        <title>Comparative genomics of biotechnologically important yeasts.</title>
        <authorList>
            <consortium name="DOE Joint Genome Institute"/>
            <person name="Riley R."/>
            <person name="Haridas S."/>
            <person name="Wolfe K.H."/>
            <person name="Lopes M.R."/>
            <person name="Hittinger C.T."/>
            <person name="Goker M."/>
            <person name="Salamov A."/>
            <person name="Wisecaver J."/>
            <person name="Long T.M."/>
            <person name="Aerts A.L."/>
            <person name="Barry K."/>
            <person name="Choi C."/>
            <person name="Clum A."/>
            <person name="Coughlan A.Y."/>
            <person name="Deshpande S."/>
            <person name="Douglass A.P."/>
            <person name="Hanson S.J."/>
            <person name="Klenk H.-P."/>
            <person name="Labutti K."/>
            <person name="Lapidus A."/>
            <person name="Lindquist E."/>
            <person name="Lipzen A."/>
            <person name="Meier-Kolthoff J.P."/>
            <person name="Ohm R.A."/>
            <person name="Otillar R.P."/>
            <person name="Pangilinan J."/>
            <person name="Peng Y."/>
            <person name="Rokas A."/>
            <person name="Rosa C.A."/>
            <person name="Scheuner C."/>
            <person name="Sibirny A.A."/>
            <person name="Slot J.C."/>
            <person name="Stielow J.B."/>
            <person name="Sun H."/>
            <person name="Kurtzman C.P."/>
            <person name="Blackwell M."/>
            <person name="Grigoriev I.V."/>
            <person name="Jeffries T.W."/>
        </authorList>
    </citation>
    <scope>NUCLEOTIDE SEQUENCE [LARGE SCALE GENOMIC DNA]</scope>
    <source>
        <strain evidence="4">NRRL YB-2248</strain>
    </source>
</reference>
<dbReference type="OrthoDB" id="411211at2759"/>
<dbReference type="Proteomes" id="UP000094801">
    <property type="component" value="Unassembled WGS sequence"/>
</dbReference>
<dbReference type="InterPro" id="IPR005373">
    <property type="entry name" value="PHAF1"/>
</dbReference>
<comment type="similarity">
    <text evidence="1">Belongs to the PHAF1 family.</text>
</comment>
<dbReference type="Pfam" id="PF03676">
    <property type="entry name" value="PHAF1"/>
    <property type="match status" value="1"/>
</dbReference>
<dbReference type="GO" id="GO:0043001">
    <property type="term" value="P:Golgi to plasma membrane protein transport"/>
    <property type="evidence" value="ECO:0007669"/>
    <property type="project" value="TreeGrafter"/>
</dbReference>
<evidence type="ECO:0000313" key="4">
    <source>
        <dbReference type="Proteomes" id="UP000094801"/>
    </source>
</evidence>
<dbReference type="EMBL" id="KV453853">
    <property type="protein sequence ID" value="ODV85248.1"/>
    <property type="molecule type" value="Genomic_DNA"/>
</dbReference>
<accession>A0A1E4T0I5</accession>
<keyword evidence="4" id="KW-1185">Reference proteome</keyword>
<proteinExistence type="inferred from homology"/>
<organism evidence="3 4">
    <name type="scientific">[Candida] arabinofermentans NRRL YB-2248</name>
    <dbReference type="NCBI Taxonomy" id="983967"/>
    <lineage>
        <taxon>Eukaryota</taxon>
        <taxon>Fungi</taxon>
        <taxon>Dikarya</taxon>
        <taxon>Ascomycota</taxon>
        <taxon>Saccharomycotina</taxon>
        <taxon>Pichiomycetes</taxon>
        <taxon>Pichiales</taxon>
        <taxon>Pichiaceae</taxon>
        <taxon>Ogataea</taxon>
        <taxon>Ogataea/Candida clade</taxon>
    </lineage>
</organism>
<evidence type="ECO:0000256" key="1">
    <source>
        <dbReference type="ARBA" id="ARBA00024339"/>
    </source>
</evidence>
<dbReference type="GO" id="GO:0005802">
    <property type="term" value="C:trans-Golgi network"/>
    <property type="evidence" value="ECO:0007669"/>
    <property type="project" value="TreeGrafter"/>
</dbReference>
<evidence type="ECO:0000256" key="2">
    <source>
        <dbReference type="SAM" id="MobiDB-lite"/>
    </source>
</evidence>
<dbReference type="PANTHER" id="PTHR13465">
    <property type="entry name" value="UPF0183 PROTEIN"/>
    <property type="match status" value="1"/>
</dbReference>
<gene>
    <name evidence="3" type="ORF">CANARDRAFT_7893</name>
</gene>
<dbReference type="AlphaFoldDB" id="A0A1E4T0I5"/>
<name>A0A1E4T0I5_9ASCO</name>
<evidence type="ECO:0000313" key="3">
    <source>
        <dbReference type="EMBL" id="ODV85248.1"/>
    </source>
</evidence>